<accession>A0A0H2XPB1</accession>
<proteinExistence type="predicted"/>
<gene>
    <name evidence="1" type="ordered locus">Bcen_0876</name>
</gene>
<name>A0A0H2XPB1_BURO1</name>
<evidence type="ECO:0000313" key="1">
    <source>
        <dbReference type="EMBL" id="ABF75785.1"/>
    </source>
</evidence>
<protein>
    <submittedName>
        <fullName evidence="1">Uncharacterized protein</fullName>
    </submittedName>
</protein>
<dbReference type="AlphaFoldDB" id="A0A0H2XPB1"/>
<sequence length="100" mass="11308">MGFCFAFFSARFAWGVIIRRDFRVNSRNLNIVIDPSNHYLTNRIGRAGTSVITACGPPSAGRHSRGFAILRFASASPPAHRNRGRYLTFVYNNHSHLQNR</sequence>
<dbReference type="EMBL" id="CP000378">
    <property type="protein sequence ID" value="ABF75785.1"/>
    <property type="molecule type" value="Genomic_DNA"/>
</dbReference>
<organism evidence="1">
    <name type="scientific">Burkholderia orbicola (strain AU 1054)</name>
    <dbReference type="NCBI Taxonomy" id="331271"/>
    <lineage>
        <taxon>Bacteria</taxon>
        <taxon>Pseudomonadati</taxon>
        <taxon>Pseudomonadota</taxon>
        <taxon>Betaproteobacteria</taxon>
        <taxon>Burkholderiales</taxon>
        <taxon>Burkholderiaceae</taxon>
        <taxon>Burkholderia</taxon>
        <taxon>Burkholderia cepacia complex</taxon>
        <taxon>Burkholderia orbicola</taxon>
    </lineage>
</organism>
<dbReference type="HOGENOM" id="CLU_2300433_0_0_4"/>
<reference evidence="1" key="1">
    <citation type="submission" date="2006-05" db="EMBL/GenBank/DDBJ databases">
        <title>Complete sequence of chromosome 1 of Burkholderia cenocepacia AU 1054.</title>
        <authorList>
            <consortium name="US DOE Joint Genome Institute"/>
            <person name="Copeland A."/>
            <person name="Lucas S."/>
            <person name="Lapidus A."/>
            <person name="Barry K."/>
            <person name="Detter J.C."/>
            <person name="Glavina del Rio T."/>
            <person name="Hammon N."/>
            <person name="Israni S."/>
            <person name="Dalin E."/>
            <person name="Tice H."/>
            <person name="Pitluck S."/>
            <person name="Chain P."/>
            <person name="Malfatti S."/>
            <person name="Shin M."/>
            <person name="Vergez L."/>
            <person name="Schmutz J."/>
            <person name="Larimer F."/>
            <person name="Land M."/>
            <person name="Hauser L."/>
            <person name="Kyrpides N."/>
            <person name="Lykidis A."/>
            <person name="LiPuma J.J."/>
            <person name="Konstantinidis K."/>
            <person name="Tiedje J.M."/>
            <person name="Richardson P."/>
        </authorList>
    </citation>
    <scope>NUCLEOTIDE SEQUENCE [LARGE SCALE GENOMIC DNA]</scope>
    <source>
        <strain evidence="1">AU 1054</strain>
    </source>
</reference>